<keyword evidence="1" id="KW-0472">Membrane</keyword>
<feature type="transmembrane region" description="Helical" evidence="1">
    <location>
        <begin position="248"/>
        <end position="272"/>
    </location>
</feature>
<evidence type="ECO:0008006" key="4">
    <source>
        <dbReference type="Google" id="ProtNLM"/>
    </source>
</evidence>
<dbReference type="STRING" id="425514.SAMN05443550_102267"/>
<keyword evidence="3" id="KW-1185">Reference proteome</keyword>
<dbReference type="Pfam" id="PF14093">
    <property type="entry name" value="DUF4271"/>
    <property type="match status" value="1"/>
</dbReference>
<gene>
    <name evidence="2" type="ORF">SAMN05443550_102267</name>
</gene>
<proteinExistence type="predicted"/>
<evidence type="ECO:0000256" key="1">
    <source>
        <dbReference type="SAM" id="Phobius"/>
    </source>
</evidence>
<feature type="transmembrane region" description="Helical" evidence="1">
    <location>
        <begin position="129"/>
        <end position="148"/>
    </location>
</feature>
<feature type="transmembrane region" description="Helical" evidence="1">
    <location>
        <begin position="180"/>
        <end position="199"/>
    </location>
</feature>
<feature type="transmembrane region" description="Helical" evidence="1">
    <location>
        <begin position="313"/>
        <end position="335"/>
    </location>
</feature>
<keyword evidence="1" id="KW-1133">Transmembrane helix</keyword>
<evidence type="ECO:0000313" key="2">
    <source>
        <dbReference type="EMBL" id="SEA19751.1"/>
    </source>
</evidence>
<dbReference type="RefSeq" id="WP_245735125.1">
    <property type="nucleotide sequence ID" value="NZ_FNRA01000002.1"/>
</dbReference>
<sequence length="338" mass="39187">MRQAIHVTSIGSMYKYLLVTFFLVCGLGSGQAQHVVSAGDSAIIQKIYRPRVIRDSAFLARQKFVTDSIMTHTWILPDSLINRHILIDSIIKANVFEKLDLEAWFKKYGKFKKENKFRTGNPLSKGKTWVLGFIFLLLVVFAVLRISFSKQLQNIMQSFYSNRGLNNLNKEDNAFSSWPFLFLFIQFGFTIGMFFYLVAQYYQLAYVHQGFRFFVSVSVLIVFLYALKIVLLRLLGHVFNIQKAVNEYVSILYLSYFNISLIFIPLVVAFALSPLKYGIYYIVISFILLAIIFTFQFIRAGVNILSHYRFSKFYLFMYFCALEICPILILIKAIGLQL</sequence>
<dbReference type="EMBL" id="FNRA01000002">
    <property type="protein sequence ID" value="SEA19751.1"/>
    <property type="molecule type" value="Genomic_DNA"/>
</dbReference>
<dbReference type="InterPro" id="IPR025367">
    <property type="entry name" value="DUF4271"/>
</dbReference>
<accession>A0A1H3Z8R9</accession>
<protein>
    <recommendedName>
        <fullName evidence="4">DUF4271 domain-containing protein</fullName>
    </recommendedName>
</protein>
<feature type="transmembrane region" description="Helical" evidence="1">
    <location>
        <begin position="211"/>
        <end position="236"/>
    </location>
</feature>
<name>A0A1H3Z8R9_9SPHI</name>
<evidence type="ECO:0000313" key="3">
    <source>
        <dbReference type="Proteomes" id="UP000198850"/>
    </source>
</evidence>
<keyword evidence="1" id="KW-0812">Transmembrane</keyword>
<dbReference type="Proteomes" id="UP000198850">
    <property type="component" value="Unassembled WGS sequence"/>
</dbReference>
<feature type="transmembrane region" description="Helical" evidence="1">
    <location>
        <begin position="278"/>
        <end position="301"/>
    </location>
</feature>
<dbReference type="AlphaFoldDB" id="A0A1H3Z8R9"/>
<reference evidence="2 3" key="1">
    <citation type="submission" date="2016-10" db="EMBL/GenBank/DDBJ databases">
        <authorList>
            <person name="de Groot N.N."/>
        </authorList>
    </citation>
    <scope>NUCLEOTIDE SEQUENCE [LARGE SCALE GENOMIC DNA]</scope>
    <source>
        <strain evidence="2 3">DSM 19033</strain>
    </source>
</reference>
<organism evidence="2 3">
    <name type="scientific">Pedobacter hartonius</name>
    <dbReference type="NCBI Taxonomy" id="425514"/>
    <lineage>
        <taxon>Bacteria</taxon>
        <taxon>Pseudomonadati</taxon>
        <taxon>Bacteroidota</taxon>
        <taxon>Sphingobacteriia</taxon>
        <taxon>Sphingobacteriales</taxon>
        <taxon>Sphingobacteriaceae</taxon>
        <taxon>Pedobacter</taxon>
    </lineage>
</organism>